<evidence type="ECO:0000313" key="2">
    <source>
        <dbReference type="Proteomes" id="UP000650424"/>
    </source>
</evidence>
<accession>A0ABR6ZLG9</accession>
<dbReference type="RefSeq" id="WP_186945966.1">
    <property type="nucleotide sequence ID" value="NZ_JACOGF010000002.1"/>
</dbReference>
<reference evidence="1 2" key="1">
    <citation type="submission" date="2020-08" db="EMBL/GenBank/DDBJ databases">
        <title>Novel species isolated from subtropical streams in China.</title>
        <authorList>
            <person name="Lu H."/>
        </authorList>
    </citation>
    <scope>NUCLEOTIDE SEQUENCE [LARGE SCALE GENOMIC DNA]</scope>
    <source>
        <strain evidence="1 2">CY18W</strain>
    </source>
</reference>
<name>A0ABR6ZLG9_9BURK</name>
<dbReference type="EMBL" id="JACOGF010000002">
    <property type="protein sequence ID" value="MBC3916721.1"/>
    <property type="molecule type" value="Genomic_DNA"/>
</dbReference>
<gene>
    <name evidence="1" type="ORF">H8L32_04480</name>
</gene>
<sequence>MLKFGIDIQRQVITANLDDFSPNAMLPNVHGGQYGMTPQKWRTDVISLTCGMLAAELIEPLPGMEAYHGKHFEKIREILQHGDAENGFDVDLTWNVIHFYGTKKLHDLLEKLQLDSWETIHDELSPSLGNILAEMHVVYF</sequence>
<protein>
    <submittedName>
        <fullName evidence="1">Uncharacterized protein</fullName>
    </submittedName>
</protein>
<keyword evidence="2" id="KW-1185">Reference proteome</keyword>
<comment type="caution">
    <text evidence="1">The sequence shown here is derived from an EMBL/GenBank/DDBJ whole genome shotgun (WGS) entry which is preliminary data.</text>
</comment>
<evidence type="ECO:0000313" key="1">
    <source>
        <dbReference type="EMBL" id="MBC3916721.1"/>
    </source>
</evidence>
<organism evidence="1 2">
    <name type="scientific">Undibacterium hunanense</name>
    <dbReference type="NCBI Taxonomy" id="2762292"/>
    <lineage>
        <taxon>Bacteria</taxon>
        <taxon>Pseudomonadati</taxon>
        <taxon>Pseudomonadota</taxon>
        <taxon>Betaproteobacteria</taxon>
        <taxon>Burkholderiales</taxon>
        <taxon>Oxalobacteraceae</taxon>
        <taxon>Undibacterium</taxon>
    </lineage>
</organism>
<dbReference type="Proteomes" id="UP000650424">
    <property type="component" value="Unassembled WGS sequence"/>
</dbReference>
<proteinExistence type="predicted"/>